<dbReference type="InterPro" id="IPR053716">
    <property type="entry name" value="Flag_assembly_chemotaxis_eff"/>
</dbReference>
<evidence type="ECO:0000313" key="1">
    <source>
        <dbReference type="EMBL" id="MDT0681684.1"/>
    </source>
</evidence>
<organism evidence="1 2">
    <name type="scientific">Tropicimonas omnivorans</name>
    <dbReference type="NCBI Taxonomy" id="3075590"/>
    <lineage>
        <taxon>Bacteria</taxon>
        <taxon>Pseudomonadati</taxon>
        <taxon>Pseudomonadota</taxon>
        <taxon>Alphaproteobacteria</taxon>
        <taxon>Rhodobacterales</taxon>
        <taxon>Roseobacteraceae</taxon>
        <taxon>Tropicimonas</taxon>
    </lineage>
</organism>
<gene>
    <name evidence="1" type="ORF">RM543_03225</name>
</gene>
<dbReference type="Proteomes" id="UP001265259">
    <property type="component" value="Unassembled WGS sequence"/>
</dbReference>
<dbReference type="Gene3D" id="1.10.287.1700">
    <property type="match status" value="1"/>
</dbReference>
<reference evidence="1 2" key="1">
    <citation type="submission" date="2023-09" db="EMBL/GenBank/DDBJ databases">
        <authorList>
            <person name="Rey-Velasco X."/>
        </authorList>
    </citation>
    <scope>NUCLEOTIDE SEQUENCE [LARGE SCALE GENOMIC DNA]</scope>
    <source>
        <strain evidence="1 2">F158</strain>
    </source>
</reference>
<protein>
    <submittedName>
        <fullName evidence="1">Uncharacterized protein</fullName>
    </submittedName>
</protein>
<sequence>MTGKRRVADDPRLPRLLDAAEAAWRGRQRKLARAMAAEREAAEAVADLDARKAECLAMMSGAGSASPAQFMAACRWMQWAEAERGERNAVLARARAAAMAERDAARPVFGRVAVLSKLSGKKPGG</sequence>
<name>A0ABU3DD82_9RHOB</name>
<dbReference type="EMBL" id="JAVRHL010000001">
    <property type="protein sequence ID" value="MDT0681684.1"/>
    <property type="molecule type" value="Genomic_DNA"/>
</dbReference>
<comment type="caution">
    <text evidence="1">The sequence shown here is derived from an EMBL/GenBank/DDBJ whole genome shotgun (WGS) entry which is preliminary data.</text>
</comment>
<dbReference type="RefSeq" id="WP_311689454.1">
    <property type="nucleotide sequence ID" value="NZ_JAVRHL010000001.1"/>
</dbReference>
<keyword evidence="2" id="KW-1185">Reference proteome</keyword>
<accession>A0ABU3DD82</accession>
<proteinExistence type="predicted"/>
<evidence type="ECO:0000313" key="2">
    <source>
        <dbReference type="Proteomes" id="UP001265259"/>
    </source>
</evidence>